<gene>
    <name evidence="2" type="ORF">DFH94DRAFT_475213</name>
</gene>
<proteinExistence type="predicted"/>
<keyword evidence="3" id="KW-1185">Reference proteome</keyword>
<keyword evidence="1" id="KW-0732">Signal</keyword>
<evidence type="ECO:0000313" key="3">
    <source>
        <dbReference type="Proteomes" id="UP000759537"/>
    </source>
</evidence>
<feature type="chain" id="PRO_5040416822" description="Purple acid phosphatase N-terminal domain-containing protein" evidence="1">
    <location>
        <begin position="30"/>
        <end position="127"/>
    </location>
</feature>
<reference evidence="2" key="2">
    <citation type="journal article" date="2020" name="Nat. Commun.">
        <title>Large-scale genome sequencing of mycorrhizal fungi provides insights into the early evolution of symbiotic traits.</title>
        <authorList>
            <person name="Miyauchi S."/>
            <person name="Kiss E."/>
            <person name="Kuo A."/>
            <person name="Drula E."/>
            <person name="Kohler A."/>
            <person name="Sanchez-Garcia M."/>
            <person name="Morin E."/>
            <person name="Andreopoulos B."/>
            <person name="Barry K.W."/>
            <person name="Bonito G."/>
            <person name="Buee M."/>
            <person name="Carver A."/>
            <person name="Chen C."/>
            <person name="Cichocki N."/>
            <person name="Clum A."/>
            <person name="Culley D."/>
            <person name="Crous P.W."/>
            <person name="Fauchery L."/>
            <person name="Girlanda M."/>
            <person name="Hayes R.D."/>
            <person name="Keri Z."/>
            <person name="LaButti K."/>
            <person name="Lipzen A."/>
            <person name="Lombard V."/>
            <person name="Magnuson J."/>
            <person name="Maillard F."/>
            <person name="Murat C."/>
            <person name="Nolan M."/>
            <person name="Ohm R.A."/>
            <person name="Pangilinan J."/>
            <person name="Pereira M.F."/>
            <person name="Perotto S."/>
            <person name="Peter M."/>
            <person name="Pfister S."/>
            <person name="Riley R."/>
            <person name="Sitrit Y."/>
            <person name="Stielow J.B."/>
            <person name="Szollosi G."/>
            <person name="Zifcakova L."/>
            <person name="Stursova M."/>
            <person name="Spatafora J.W."/>
            <person name="Tedersoo L."/>
            <person name="Vaario L.M."/>
            <person name="Yamada A."/>
            <person name="Yan M."/>
            <person name="Wang P."/>
            <person name="Xu J."/>
            <person name="Bruns T."/>
            <person name="Baldrian P."/>
            <person name="Vilgalys R."/>
            <person name="Dunand C."/>
            <person name="Henrissat B."/>
            <person name="Grigoriev I.V."/>
            <person name="Hibbett D."/>
            <person name="Nagy L.G."/>
            <person name="Martin F.M."/>
        </authorList>
    </citation>
    <scope>NUCLEOTIDE SEQUENCE</scope>
    <source>
        <strain evidence="2">Prilba</strain>
    </source>
</reference>
<dbReference type="EMBL" id="WHVB01000008">
    <property type="protein sequence ID" value="KAF8480416.1"/>
    <property type="molecule type" value="Genomic_DNA"/>
</dbReference>
<sequence>MRFTTWSLVTNVFVISTVALLSLIPAANALEITIGPPGAGDAHQPGERAIVAWTPVGDENELSGACDIIMQGKNGFYEGVPILDYQYWINYPDAPATNTYSYNISLATKYGTFASGLFMMEDPEHPD</sequence>
<accession>A0A9P5MWM1</accession>
<comment type="caution">
    <text evidence="2">The sequence shown here is derived from an EMBL/GenBank/DDBJ whole genome shotgun (WGS) entry which is preliminary data.</text>
</comment>
<dbReference type="OrthoDB" id="3254262at2759"/>
<evidence type="ECO:0000313" key="2">
    <source>
        <dbReference type="EMBL" id="KAF8480416.1"/>
    </source>
</evidence>
<reference evidence="2" key="1">
    <citation type="submission" date="2019-10" db="EMBL/GenBank/DDBJ databases">
        <authorList>
            <consortium name="DOE Joint Genome Institute"/>
            <person name="Kuo A."/>
            <person name="Miyauchi S."/>
            <person name="Kiss E."/>
            <person name="Drula E."/>
            <person name="Kohler A."/>
            <person name="Sanchez-Garcia M."/>
            <person name="Andreopoulos B."/>
            <person name="Barry K.W."/>
            <person name="Bonito G."/>
            <person name="Buee M."/>
            <person name="Carver A."/>
            <person name="Chen C."/>
            <person name="Cichocki N."/>
            <person name="Clum A."/>
            <person name="Culley D."/>
            <person name="Crous P.W."/>
            <person name="Fauchery L."/>
            <person name="Girlanda M."/>
            <person name="Hayes R."/>
            <person name="Keri Z."/>
            <person name="LaButti K."/>
            <person name="Lipzen A."/>
            <person name="Lombard V."/>
            <person name="Magnuson J."/>
            <person name="Maillard F."/>
            <person name="Morin E."/>
            <person name="Murat C."/>
            <person name="Nolan M."/>
            <person name="Ohm R."/>
            <person name="Pangilinan J."/>
            <person name="Pereira M."/>
            <person name="Perotto S."/>
            <person name="Peter M."/>
            <person name="Riley R."/>
            <person name="Sitrit Y."/>
            <person name="Stielow B."/>
            <person name="Szollosi G."/>
            <person name="Zifcakova L."/>
            <person name="Stursova M."/>
            <person name="Spatafora J.W."/>
            <person name="Tedersoo L."/>
            <person name="Vaario L.-M."/>
            <person name="Yamada A."/>
            <person name="Yan M."/>
            <person name="Wang P."/>
            <person name="Xu J."/>
            <person name="Bruns T."/>
            <person name="Baldrian P."/>
            <person name="Vilgalys R."/>
            <person name="Henrissat B."/>
            <person name="Grigoriev I.V."/>
            <person name="Hibbett D."/>
            <person name="Nagy L.G."/>
            <person name="Martin F.M."/>
        </authorList>
    </citation>
    <scope>NUCLEOTIDE SEQUENCE</scope>
    <source>
        <strain evidence="2">Prilba</strain>
    </source>
</reference>
<protein>
    <recommendedName>
        <fullName evidence="4">Purple acid phosphatase N-terminal domain-containing protein</fullName>
    </recommendedName>
</protein>
<evidence type="ECO:0000256" key="1">
    <source>
        <dbReference type="SAM" id="SignalP"/>
    </source>
</evidence>
<organism evidence="2 3">
    <name type="scientific">Russula ochroleuca</name>
    <dbReference type="NCBI Taxonomy" id="152965"/>
    <lineage>
        <taxon>Eukaryota</taxon>
        <taxon>Fungi</taxon>
        <taxon>Dikarya</taxon>
        <taxon>Basidiomycota</taxon>
        <taxon>Agaricomycotina</taxon>
        <taxon>Agaricomycetes</taxon>
        <taxon>Russulales</taxon>
        <taxon>Russulaceae</taxon>
        <taxon>Russula</taxon>
    </lineage>
</organism>
<dbReference type="Proteomes" id="UP000759537">
    <property type="component" value="Unassembled WGS sequence"/>
</dbReference>
<feature type="signal peptide" evidence="1">
    <location>
        <begin position="1"/>
        <end position="29"/>
    </location>
</feature>
<dbReference type="AlphaFoldDB" id="A0A9P5MWM1"/>
<name>A0A9P5MWM1_9AGAM</name>
<evidence type="ECO:0008006" key="4">
    <source>
        <dbReference type="Google" id="ProtNLM"/>
    </source>
</evidence>